<dbReference type="GO" id="GO:0006337">
    <property type="term" value="P:nucleosome disassembly"/>
    <property type="evidence" value="ECO:0007669"/>
    <property type="project" value="TreeGrafter"/>
</dbReference>
<dbReference type="InterPro" id="IPR003960">
    <property type="entry name" value="ATPase_AAA_CS"/>
</dbReference>
<evidence type="ECO:0000256" key="15">
    <source>
        <dbReference type="ARBA" id="ARBA00049360"/>
    </source>
</evidence>
<dbReference type="InterPro" id="IPR045199">
    <property type="entry name" value="ATAD2-like"/>
</dbReference>
<dbReference type="SUPFAM" id="SSF47370">
    <property type="entry name" value="Bromodomain"/>
    <property type="match status" value="1"/>
</dbReference>
<dbReference type="FunFam" id="1.20.920.10:FF:000021">
    <property type="entry name" value="ATPase family AAA domain-containing protein 2"/>
    <property type="match status" value="1"/>
</dbReference>
<protein>
    <recommendedName>
        <fullName evidence="16">ATPase family AAA domain-containing protein 2</fullName>
    </recommendedName>
</protein>
<evidence type="ECO:0000256" key="11">
    <source>
        <dbReference type="ARBA" id="ARBA00023117"/>
    </source>
</evidence>
<keyword evidence="12" id="KW-0010">Activator</keyword>
<feature type="region of interest" description="Disordered" evidence="18">
    <location>
        <begin position="22"/>
        <end position="102"/>
    </location>
</feature>
<dbReference type="GO" id="GO:0005654">
    <property type="term" value="C:nucleoplasm"/>
    <property type="evidence" value="ECO:0007669"/>
    <property type="project" value="UniProtKB-ARBA"/>
</dbReference>
<keyword evidence="14" id="KW-0539">Nucleus</keyword>
<feature type="compositionally biased region" description="Polar residues" evidence="18">
    <location>
        <begin position="1248"/>
        <end position="1257"/>
    </location>
</feature>
<keyword evidence="9" id="KW-0805">Transcription regulation</keyword>
<keyword evidence="8" id="KW-0832">Ubl conjugation</keyword>
<organism evidence="20 21">
    <name type="scientific">Scophthalmus maximus</name>
    <name type="common">Turbot</name>
    <name type="synonym">Psetta maxima</name>
    <dbReference type="NCBI Taxonomy" id="52904"/>
    <lineage>
        <taxon>Eukaryota</taxon>
        <taxon>Metazoa</taxon>
        <taxon>Chordata</taxon>
        <taxon>Craniata</taxon>
        <taxon>Vertebrata</taxon>
        <taxon>Euteleostomi</taxon>
        <taxon>Actinopterygii</taxon>
        <taxon>Neopterygii</taxon>
        <taxon>Teleostei</taxon>
        <taxon>Neoteleostei</taxon>
        <taxon>Acanthomorphata</taxon>
        <taxon>Carangaria</taxon>
        <taxon>Pleuronectiformes</taxon>
        <taxon>Pleuronectoidei</taxon>
        <taxon>Scophthalmidae</taxon>
        <taxon>Scophthalmus</taxon>
    </lineage>
</organism>
<dbReference type="CDD" id="cd19517">
    <property type="entry name" value="RecA-like_Yta7-like"/>
    <property type="match status" value="1"/>
</dbReference>
<feature type="compositionally biased region" description="Polar residues" evidence="18">
    <location>
        <begin position="1264"/>
        <end position="1275"/>
    </location>
</feature>
<evidence type="ECO:0000256" key="13">
    <source>
        <dbReference type="ARBA" id="ARBA00023163"/>
    </source>
</evidence>
<dbReference type="Ensembl" id="ENSSMAT00000008229.2">
    <property type="protein sequence ID" value="ENSSMAP00000008128.2"/>
    <property type="gene ID" value="ENSSMAG00000005022.2"/>
</dbReference>
<feature type="compositionally biased region" description="Acidic residues" evidence="18">
    <location>
        <begin position="202"/>
        <end position="228"/>
    </location>
</feature>
<dbReference type="SMART" id="SM00382">
    <property type="entry name" value="AAA"/>
    <property type="match status" value="1"/>
</dbReference>
<keyword evidence="7" id="KW-0067">ATP-binding</keyword>
<feature type="compositionally biased region" description="Low complexity" evidence="18">
    <location>
        <begin position="29"/>
        <end position="43"/>
    </location>
</feature>
<feature type="region of interest" description="Disordered" evidence="18">
    <location>
        <begin position="1248"/>
        <end position="1309"/>
    </location>
</feature>
<feature type="region of interest" description="Disordered" evidence="18">
    <location>
        <begin position="1093"/>
        <end position="1229"/>
    </location>
</feature>
<name>A0A8D2ZV55_SCOMX</name>
<evidence type="ECO:0000256" key="7">
    <source>
        <dbReference type="ARBA" id="ARBA00022840"/>
    </source>
</evidence>
<keyword evidence="11 17" id="KW-0103">Bromodomain</keyword>
<dbReference type="Pfam" id="PF00004">
    <property type="entry name" value="AAA"/>
    <property type="match status" value="2"/>
</dbReference>
<dbReference type="Pfam" id="PF17862">
    <property type="entry name" value="AAA_lid_3"/>
    <property type="match status" value="1"/>
</dbReference>
<sequence>MIAKMDFLVQIKKKKKAFTLFVSQKEPSSDVSSPSSPRLTPPSKRTRRQMASEPSSSDTSPSPQTMGQRVSWDIPTYRTRSASGFPHMSHRNEEVGGGDHSRMNGHVELKRSCRVKKSQFEHLNQSLLFDQLVNSTAEAVLQEMDNISSIRQNREVERLRMWTVDTVEENMDMYSRVKRRKSMRRSTYSMPAHHKVLSKTEQEDEEEEGTGEDDDEDDEGDEAEEAGEENDRPYNLRQRKTVQRYEAPPIEPVNRKQSNPSLFDTHRSPARRSHIRVKKHAIHSSDTTSSSDEERFERRKSKSMTRARNRCLPMNLTAEDLASGVLRDRVKVGASLADVDPMNLDSSVKFDNVGGLSNHIQSLKEMVVFPLLYPEIFEKFKIQPPRGCLFYGPPGTGKTLVARALANECSQGDRKVSFFMRKGADCLSKWVGESERQLRLLFDQAYLMRPSIIFFDEIDGLAPVRSSRQDQIHSSIVSTLLALMDGLDSRGEIVVIGATNRLDSIDPALRRPGRFDREFLFNLPGKKARKHILEIHTRDWIPKLAEPFVDELAEKCVGYCGADIKALCTEAALVALRRRYPQIYGSSVKLKLDITAIVLGPGDFSKAMSTIVPASQRALAPPGRALSPTLRPLLASSFSLVLKSLLRVFPHAQCTDRDNTHGGDNQLLEEDLYSDGDNEEGSASIYEVEPAASPKSQLSSSAVHRPFLHFSISALQQPTAYRPRLLLAGPSGSGQSCHLAPALLHHLDKLPVHRLDLPTLYSVSAKTPEESCAQVFREACRSVPSVVFMPHISEWWETVGDTVKSTFLSLLQDVPSFSPVLILATAETYYSQLSEEVRSIFQKTYGEVVTLCPPGEEDRRGFFSNLLLVQAARAPPRLRNTGAHVCEEALPVAEAPGPRVLSAEEQHRLAEQEENTLRELRLFLRDVTKRLATDKRFNIFSKPVDIEEVSDYLEVIRKPMDLSTVMTKIDTHKYLTVKEFLVDIDLICSNALEYNPDKDPGDKVIRHRASSLKDTAHAIFAAELDPEFDRMCEEIKEARRKRGKKIFSVKPNGKSMFFTFRKISLFIIDHIKRKVRRRPSWGRGIIRKKKNYKKGLEEEEEDEPEAEVEAAGPSDSCLTLDEESSCDITGPQPNGHHPHALSTEEESSNEPPVAAPAEPPEANDATDEPTYKGEESKAKRGESEKKVELHFLGRSSHPNVDGDSKTSQVDFQPLTETSESSDAEAQPKHAEDLLVSQVDCVNGNESMESLDLQSPEMSSEAENRTPQSTVEGSNTPEREEHKNKHENHPTQDQPPQDGTAVTEGAEEDLDKEGIKLDRTYCSPCLSSMFLCLNTDVFNLFTYYRIFLAVDVLLDMVVKKSEGYNVEQLERLYSVLSQCIYQYRREYDKTQLLEVSEREAR</sequence>
<feature type="region of interest" description="Disordered" evidence="18">
    <location>
        <begin position="178"/>
        <end position="306"/>
    </location>
</feature>
<dbReference type="Gene3D" id="3.40.50.300">
    <property type="entry name" value="P-loop containing nucleotide triphosphate hydrolases"/>
    <property type="match status" value="2"/>
</dbReference>
<dbReference type="PROSITE" id="PS00674">
    <property type="entry name" value="AAA"/>
    <property type="match status" value="1"/>
</dbReference>
<feature type="region of interest" description="Disordered" evidence="18">
    <location>
        <begin position="657"/>
        <end position="680"/>
    </location>
</feature>
<evidence type="ECO:0000313" key="21">
    <source>
        <dbReference type="Proteomes" id="UP000694558"/>
    </source>
</evidence>
<feature type="domain" description="Bromo" evidence="19">
    <location>
        <begin position="932"/>
        <end position="995"/>
    </location>
</feature>
<feature type="compositionally biased region" description="Acidic residues" evidence="18">
    <location>
        <begin position="667"/>
        <end position="680"/>
    </location>
</feature>
<dbReference type="PROSITE" id="PS50014">
    <property type="entry name" value="BROMODOMAIN_2"/>
    <property type="match status" value="1"/>
</dbReference>
<feature type="compositionally biased region" description="Polar residues" evidence="18">
    <location>
        <begin position="1205"/>
        <end position="1220"/>
    </location>
</feature>
<dbReference type="Proteomes" id="UP000694558">
    <property type="component" value="Chromosome 20"/>
</dbReference>
<keyword evidence="3" id="KW-1017">Isopeptide bond</keyword>
<reference evidence="20" key="2">
    <citation type="submission" date="2025-08" db="UniProtKB">
        <authorList>
            <consortium name="Ensembl"/>
        </authorList>
    </citation>
    <scope>IDENTIFICATION</scope>
</reference>
<dbReference type="InterPro" id="IPR003959">
    <property type="entry name" value="ATPase_AAA_core"/>
</dbReference>
<keyword evidence="6" id="KW-0378">Hydrolase</keyword>
<dbReference type="InterPro" id="IPR027417">
    <property type="entry name" value="P-loop_NTPase"/>
</dbReference>
<evidence type="ECO:0000256" key="16">
    <source>
        <dbReference type="ARBA" id="ARBA00071858"/>
    </source>
</evidence>
<keyword evidence="13" id="KW-0804">Transcription</keyword>
<dbReference type="InterPro" id="IPR003593">
    <property type="entry name" value="AAA+_ATPase"/>
</dbReference>
<proteinExistence type="inferred from homology"/>
<evidence type="ECO:0000256" key="8">
    <source>
        <dbReference type="ARBA" id="ARBA00022843"/>
    </source>
</evidence>
<evidence type="ECO:0000256" key="3">
    <source>
        <dbReference type="ARBA" id="ARBA00022499"/>
    </source>
</evidence>
<reference evidence="20" key="1">
    <citation type="submission" date="2023-05" db="EMBL/GenBank/DDBJ databases">
        <title>High-quality long-read genome of Scophthalmus maximus.</title>
        <authorList>
            <person name="Lien S."/>
            <person name="Martinez P."/>
        </authorList>
    </citation>
    <scope>NUCLEOTIDE SEQUENCE [LARGE SCALE GENOMIC DNA]</scope>
</reference>
<dbReference type="InterPro" id="IPR036427">
    <property type="entry name" value="Bromodomain-like_sf"/>
</dbReference>
<dbReference type="InterPro" id="IPR001487">
    <property type="entry name" value="Bromodomain"/>
</dbReference>
<gene>
    <name evidence="20" type="primary">ATAD2B</name>
</gene>
<comment type="catalytic activity">
    <reaction evidence="15">
        <text>ATP + H2O = ADP + phosphate + H(+)</text>
        <dbReference type="Rhea" id="RHEA:13065"/>
        <dbReference type="ChEBI" id="CHEBI:15377"/>
        <dbReference type="ChEBI" id="CHEBI:15378"/>
        <dbReference type="ChEBI" id="CHEBI:30616"/>
        <dbReference type="ChEBI" id="CHEBI:43474"/>
        <dbReference type="ChEBI" id="CHEBI:456216"/>
    </reaction>
</comment>
<comment type="similarity">
    <text evidence="2">Belongs to the AAA ATPase family.</text>
</comment>
<evidence type="ECO:0000256" key="10">
    <source>
        <dbReference type="ARBA" id="ARBA00023054"/>
    </source>
</evidence>
<evidence type="ECO:0000256" key="17">
    <source>
        <dbReference type="PROSITE-ProRule" id="PRU00035"/>
    </source>
</evidence>
<dbReference type="PROSITE" id="PS00633">
    <property type="entry name" value="BROMODOMAIN_1"/>
    <property type="match status" value="1"/>
</dbReference>
<dbReference type="GO" id="GO:0016887">
    <property type="term" value="F:ATP hydrolysis activity"/>
    <property type="evidence" value="ECO:0007669"/>
    <property type="project" value="InterPro"/>
</dbReference>
<dbReference type="FunFam" id="3.40.50.300:FF:000061">
    <property type="entry name" value="ATPase family, AAA domain-containing 2"/>
    <property type="match status" value="1"/>
</dbReference>
<dbReference type="PANTHER" id="PTHR23069">
    <property type="entry name" value="AAA DOMAIN-CONTAINING"/>
    <property type="match status" value="1"/>
</dbReference>
<evidence type="ECO:0000313" key="20">
    <source>
        <dbReference type="Ensembl" id="ENSSMAP00000008128.2"/>
    </source>
</evidence>
<keyword evidence="4" id="KW-0597">Phosphoprotein</keyword>
<feature type="compositionally biased region" description="Low complexity" evidence="18">
    <location>
        <begin position="52"/>
        <end position="63"/>
    </location>
</feature>
<dbReference type="GO" id="GO:0006334">
    <property type="term" value="P:nucleosome assembly"/>
    <property type="evidence" value="ECO:0007669"/>
    <property type="project" value="TreeGrafter"/>
</dbReference>
<dbReference type="SMART" id="SM00297">
    <property type="entry name" value="BROMO"/>
    <property type="match status" value="1"/>
</dbReference>
<feature type="compositionally biased region" description="Basic and acidic residues" evidence="18">
    <location>
        <begin position="90"/>
        <end position="102"/>
    </location>
</feature>
<evidence type="ECO:0000256" key="5">
    <source>
        <dbReference type="ARBA" id="ARBA00022741"/>
    </source>
</evidence>
<comment type="subcellular location">
    <subcellularLocation>
        <location evidence="1">Nucleus</location>
    </subcellularLocation>
</comment>
<dbReference type="GO" id="GO:0042393">
    <property type="term" value="F:histone binding"/>
    <property type="evidence" value="ECO:0007669"/>
    <property type="project" value="TreeGrafter"/>
</dbReference>
<dbReference type="InterPro" id="IPR041569">
    <property type="entry name" value="AAA_lid_3"/>
</dbReference>
<evidence type="ECO:0000256" key="12">
    <source>
        <dbReference type="ARBA" id="ARBA00023159"/>
    </source>
</evidence>
<evidence type="ECO:0000256" key="4">
    <source>
        <dbReference type="ARBA" id="ARBA00022553"/>
    </source>
</evidence>
<dbReference type="PANTHER" id="PTHR23069:SF5">
    <property type="entry name" value="ATPASE FAMILY AAA DOMAIN-CONTAINING PROTEIN 2B"/>
    <property type="match status" value="1"/>
</dbReference>
<keyword evidence="5" id="KW-0547">Nucleotide-binding</keyword>
<keyword evidence="10" id="KW-0175">Coiled coil</keyword>
<evidence type="ECO:0000256" key="18">
    <source>
        <dbReference type="SAM" id="MobiDB-lite"/>
    </source>
</evidence>
<evidence type="ECO:0000256" key="14">
    <source>
        <dbReference type="ARBA" id="ARBA00023242"/>
    </source>
</evidence>
<evidence type="ECO:0000259" key="19">
    <source>
        <dbReference type="PROSITE" id="PS50014"/>
    </source>
</evidence>
<feature type="compositionally biased region" description="Basic and acidic residues" evidence="18">
    <location>
        <begin position="1276"/>
        <end position="1289"/>
    </location>
</feature>
<dbReference type="GO" id="GO:0045815">
    <property type="term" value="P:transcription initiation-coupled chromatin remodeling"/>
    <property type="evidence" value="ECO:0007669"/>
    <property type="project" value="TreeGrafter"/>
</dbReference>
<dbReference type="CDD" id="cd05528">
    <property type="entry name" value="Bromo_AAA"/>
    <property type="match status" value="1"/>
</dbReference>
<dbReference type="Pfam" id="PF00439">
    <property type="entry name" value="Bromodomain"/>
    <property type="match status" value="1"/>
</dbReference>
<dbReference type="FunFam" id="3.40.50.300:FF:000699">
    <property type="entry name" value="ATPase family AAA domain-containing protein 2B"/>
    <property type="match status" value="1"/>
</dbReference>
<feature type="compositionally biased region" description="Basic residues" evidence="18">
    <location>
        <begin position="268"/>
        <end position="282"/>
    </location>
</feature>
<feature type="compositionally biased region" description="Basic and acidic residues" evidence="18">
    <location>
        <begin position="1169"/>
        <end position="1191"/>
    </location>
</feature>
<dbReference type="Gene3D" id="1.10.8.60">
    <property type="match status" value="1"/>
</dbReference>
<feature type="compositionally biased region" description="Acidic residues" evidence="18">
    <location>
        <begin position="1097"/>
        <end position="1108"/>
    </location>
</feature>
<evidence type="ECO:0000256" key="6">
    <source>
        <dbReference type="ARBA" id="ARBA00022801"/>
    </source>
</evidence>
<evidence type="ECO:0000256" key="1">
    <source>
        <dbReference type="ARBA" id="ARBA00004123"/>
    </source>
</evidence>
<evidence type="ECO:0000256" key="2">
    <source>
        <dbReference type="ARBA" id="ARBA00006914"/>
    </source>
</evidence>
<dbReference type="GO" id="GO:0003682">
    <property type="term" value="F:chromatin binding"/>
    <property type="evidence" value="ECO:0007669"/>
    <property type="project" value="TreeGrafter"/>
</dbReference>
<dbReference type="GO" id="GO:0005524">
    <property type="term" value="F:ATP binding"/>
    <property type="evidence" value="ECO:0007669"/>
    <property type="project" value="UniProtKB-KW"/>
</dbReference>
<dbReference type="GeneTree" id="ENSGT00550000074694"/>
<accession>A0A8D2ZV55</accession>
<dbReference type="PRINTS" id="PR00503">
    <property type="entry name" value="BROMODOMAIN"/>
</dbReference>
<dbReference type="Gene3D" id="1.20.920.10">
    <property type="entry name" value="Bromodomain-like"/>
    <property type="match status" value="1"/>
</dbReference>
<dbReference type="SUPFAM" id="SSF52540">
    <property type="entry name" value="P-loop containing nucleoside triphosphate hydrolases"/>
    <property type="match status" value="2"/>
</dbReference>
<evidence type="ECO:0000256" key="9">
    <source>
        <dbReference type="ARBA" id="ARBA00023015"/>
    </source>
</evidence>
<dbReference type="InterPro" id="IPR018359">
    <property type="entry name" value="Bromodomain_CS"/>
</dbReference>
<dbReference type="FunFam" id="1.10.8.60:FF:000016">
    <property type="entry name" value="ATPase family AAA domain-containing protein 2B"/>
    <property type="match status" value="1"/>
</dbReference>